<gene>
    <name evidence="1" type="ORF">U5817_12920</name>
</gene>
<sequence length="71" mass="8608">MIRLGSQIRLTRREIERFRKITDIEPVDIRTLDDLDAYIARCKAHYWGVSQETRFLHWLIDREYAQCRQAA</sequence>
<keyword evidence="2" id="KW-1185">Reference proteome</keyword>
<reference evidence="1 2" key="1">
    <citation type="submission" date="2023-12" db="EMBL/GenBank/DDBJ databases">
        <title>A. evansii MAY27, complete genome.</title>
        <authorList>
            <person name="Wang Y."/>
        </authorList>
    </citation>
    <scope>NUCLEOTIDE SEQUENCE [LARGE SCALE GENOMIC DNA]</scope>
    <source>
        <strain evidence="1 2">MAY27</strain>
    </source>
</reference>
<protein>
    <recommendedName>
        <fullName evidence="3">Integrase</fullName>
    </recommendedName>
</protein>
<evidence type="ECO:0000313" key="2">
    <source>
        <dbReference type="Proteomes" id="UP001626593"/>
    </source>
</evidence>
<proteinExistence type="predicted"/>
<name>A0ABZ1AJ13_AROEV</name>
<dbReference type="Proteomes" id="UP001626593">
    <property type="component" value="Chromosome"/>
</dbReference>
<dbReference type="RefSeq" id="WP_407277562.1">
    <property type="nucleotide sequence ID" value="NZ_CP141259.1"/>
</dbReference>
<dbReference type="EMBL" id="CP141259">
    <property type="protein sequence ID" value="WRL44113.1"/>
    <property type="molecule type" value="Genomic_DNA"/>
</dbReference>
<evidence type="ECO:0008006" key="3">
    <source>
        <dbReference type="Google" id="ProtNLM"/>
    </source>
</evidence>
<accession>A0ABZ1AJ13</accession>
<organism evidence="1 2">
    <name type="scientific">Aromatoleum evansii</name>
    <name type="common">Azoarcus evansii</name>
    <dbReference type="NCBI Taxonomy" id="59406"/>
    <lineage>
        <taxon>Bacteria</taxon>
        <taxon>Pseudomonadati</taxon>
        <taxon>Pseudomonadota</taxon>
        <taxon>Betaproteobacteria</taxon>
        <taxon>Rhodocyclales</taxon>
        <taxon>Rhodocyclaceae</taxon>
        <taxon>Aromatoleum</taxon>
    </lineage>
</organism>
<evidence type="ECO:0000313" key="1">
    <source>
        <dbReference type="EMBL" id="WRL44113.1"/>
    </source>
</evidence>